<evidence type="ECO:0000256" key="2">
    <source>
        <dbReference type="SAM" id="MobiDB-lite"/>
    </source>
</evidence>
<dbReference type="Pfam" id="PF07525">
    <property type="entry name" value="SOCS_box"/>
    <property type="match status" value="1"/>
</dbReference>
<evidence type="ECO:0000256" key="1">
    <source>
        <dbReference type="ARBA" id="ARBA00010910"/>
    </source>
</evidence>
<dbReference type="InterPro" id="IPR050672">
    <property type="entry name" value="FBXO45-Fsn/SPSB_families"/>
</dbReference>
<dbReference type="SUPFAM" id="SSF49899">
    <property type="entry name" value="Concanavalin A-like lectins/glucanases"/>
    <property type="match status" value="1"/>
</dbReference>
<feature type="domain" description="B30.2/SPRY" evidence="3">
    <location>
        <begin position="178"/>
        <end position="376"/>
    </location>
</feature>
<evidence type="ECO:0000313" key="5">
    <source>
        <dbReference type="EMBL" id="CAL8147853.1"/>
    </source>
</evidence>
<comment type="caution">
    <text evidence="5">The sequence shown here is derived from an EMBL/GenBank/DDBJ whole genome shotgun (WGS) entry which is preliminary data.</text>
</comment>
<dbReference type="SMART" id="SM00969">
    <property type="entry name" value="SOCS_box"/>
    <property type="match status" value="1"/>
</dbReference>
<dbReference type="PROSITE" id="PS50188">
    <property type="entry name" value="B302_SPRY"/>
    <property type="match status" value="1"/>
</dbReference>
<dbReference type="InterPro" id="IPR001870">
    <property type="entry name" value="B30.2/SPRY"/>
</dbReference>
<evidence type="ECO:0000313" key="6">
    <source>
        <dbReference type="Proteomes" id="UP001642540"/>
    </source>
</evidence>
<dbReference type="PANTHER" id="PTHR12245">
    <property type="entry name" value="SPRY DOMAIN CONTAINING SOCS BOX PROTEIN"/>
    <property type="match status" value="1"/>
</dbReference>
<dbReference type="CDD" id="cd12906">
    <property type="entry name" value="SPRY_SOCS1-2-4"/>
    <property type="match status" value="1"/>
</dbReference>
<evidence type="ECO:0000259" key="4">
    <source>
        <dbReference type="PROSITE" id="PS50225"/>
    </source>
</evidence>
<dbReference type="PANTHER" id="PTHR12245:SF11">
    <property type="entry name" value="PROTEIN GUSTAVUS"/>
    <property type="match status" value="1"/>
</dbReference>
<sequence>MPCAAYPSDTDGSTGSQCRAVLSGGSARNCGNSGCPSLPPHLNSRGLNGSHPIPFAFLNPNPVNSLQGSASGPSALIPSGPPLGDPNTPSLRICDPQHNSSCPSVSTPVNISISPLITSRQSLPYYTRGGHKFLRTRARNRGMSMGQKVSVGGGKAVGRETTPRTPGPRELAEELTPPARLDMLLDMPPVSKEVQVKNAWNSEDRSLNIFVKEDDKLTFHRHPVAQSTDCIRGKTGFSKGLHVWEIHWSTRQRGTHAVVGVATQDAPLNSVGYQSLVGSNDQSWGWDLGRNKLYHDSKNTASGTTYPALLKPDENFVVPDTFQVVLDMDEGTLAFVVDGQYLGLAFRGLKGKKLYPIVSAVWGHCEITMKYIGGLDPEPLPLMFLCRRVIRQCIGKERIHRINELNIPPAIRDYLLYKERR</sequence>
<dbReference type="Gene3D" id="1.10.750.20">
    <property type="entry name" value="SOCS box"/>
    <property type="match status" value="1"/>
</dbReference>
<dbReference type="InterPro" id="IPR013320">
    <property type="entry name" value="ConA-like_dom_sf"/>
</dbReference>
<protein>
    <recommendedName>
        <fullName evidence="7">Protein gustavus</fullName>
    </recommendedName>
</protein>
<feature type="region of interest" description="Disordered" evidence="2">
    <location>
        <begin position="145"/>
        <end position="172"/>
    </location>
</feature>
<dbReference type="SMART" id="SM00449">
    <property type="entry name" value="SPRY"/>
    <property type="match status" value="1"/>
</dbReference>
<evidence type="ECO:0008006" key="7">
    <source>
        <dbReference type="Google" id="ProtNLM"/>
    </source>
</evidence>
<keyword evidence="6" id="KW-1185">Reference proteome</keyword>
<dbReference type="Proteomes" id="UP001642540">
    <property type="component" value="Unassembled WGS sequence"/>
</dbReference>
<organism evidence="5 6">
    <name type="scientific">Orchesella dallaii</name>
    <dbReference type="NCBI Taxonomy" id="48710"/>
    <lineage>
        <taxon>Eukaryota</taxon>
        <taxon>Metazoa</taxon>
        <taxon>Ecdysozoa</taxon>
        <taxon>Arthropoda</taxon>
        <taxon>Hexapoda</taxon>
        <taxon>Collembola</taxon>
        <taxon>Entomobryomorpha</taxon>
        <taxon>Entomobryoidea</taxon>
        <taxon>Orchesellidae</taxon>
        <taxon>Orchesellinae</taxon>
        <taxon>Orchesella</taxon>
    </lineage>
</organism>
<dbReference type="Pfam" id="PF00622">
    <property type="entry name" value="SPRY"/>
    <property type="match status" value="1"/>
</dbReference>
<dbReference type="InterPro" id="IPR043136">
    <property type="entry name" value="B30.2/SPRY_sf"/>
</dbReference>
<dbReference type="InterPro" id="IPR003877">
    <property type="entry name" value="SPRY_dom"/>
</dbReference>
<accession>A0ABP1SAP1</accession>
<proteinExistence type="inferred from homology"/>
<comment type="similarity">
    <text evidence="1">Belongs to the SPSB family.</text>
</comment>
<name>A0ABP1SAP1_9HEXA</name>
<gene>
    <name evidence="5" type="ORF">ODALV1_LOCUS31255</name>
</gene>
<dbReference type="Gene3D" id="2.60.120.920">
    <property type="match status" value="1"/>
</dbReference>
<dbReference type="InterPro" id="IPR001496">
    <property type="entry name" value="SOCS_box"/>
</dbReference>
<feature type="region of interest" description="Disordered" evidence="2">
    <location>
        <begin position="64"/>
        <end position="83"/>
    </location>
</feature>
<dbReference type="PROSITE" id="PS50225">
    <property type="entry name" value="SOCS"/>
    <property type="match status" value="1"/>
</dbReference>
<evidence type="ECO:0000259" key="3">
    <source>
        <dbReference type="PROSITE" id="PS50188"/>
    </source>
</evidence>
<feature type="domain" description="SOCS box" evidence="4">
    <location>
        <begin position="366"/>
        <end position="421"/>
    </location>
</feature>
<reference evidence="5 6" key="1">
    <citation type="submission" date="2024-08" db="EMBL/GenBank/DDBJ databases">
        <authorList>
            <person name="Cucini C."/>
            <person name="Frati F."/>
        </authorList>
    </citation>
    <scope>NUCLEOTIDE SEQUENCE [LARGE SCALE GENOMIC DNA]</scope>
</reference>
<dbReference type="EMBL" id="CAXLJM020000166">
    <property type="protein sequence ID" value="CAL8147853.1"/>
    <property type="molecule type" value="Genomic_DNA"/>
</dbReference>